<comment type="caution">
    <text evidence="1">The sequence shown here is derived from an EMBL/GenBank/DDBJ whole genome shotgun (WGS) entry which is preliminary data.</text>
</comment>
<dbReference type="EMBL" id="JAKRKC020000003">
    <property type="protein sequence ID" value="MCK2221822.1"/>
    <property type="molecule type" value="Genomic_DNA"/>
</dbReference>
<gene>
    <name evidence="1" type="ORF">MF672_049655</name>
</gene>
<keyword evidence="2" id="KW-1185">Reference proteome</keyword>
<organism evidence="1 2">
    <name type="scientific">Actinomadura luzonensis</name>
    <dbReference type="NCBI Taxonomy" id="2805427"/>
    <lineage>
        <taxon>Bacteria</taxon>
        <taxon>Bacillati</taxon>
        <taxon>Actinomycetota</taxon>
        <taxon>Actinomycetes</taxon>
        <taxon>Streptosporangiales</taxon>
        <taxon>Thermomonosporaceae</taxon>
        <taxon>Actinomadura</taxon>
    </lineage>
</organism>
<protein>
    <submittedName>
        <fullName evidence="1">Uncharacterized protein</fullName>
    </submittedName>
</protein>
<evidence type="ECO:0000313" key="2">
    <source>
        <dbReference type="Proteomes" id="UP001317259"/>
    </source>
</evidence>
<evidence type="ECO:0000313" key="1">
    <source>
        <dbReference type="EMBL" id="MCK2221822.1"/>
    </source>
</evidence>
<reference evidence="1 2" key="1">
    <citation type="submission" date="2022-04" db="EMBL/GenBank/DDBJ databases">
        <title>Genome draft of Actinomadura sp. ATCC 31491.</title>
        <authorList>
            <person name="Shi X."/>
            <person name="Du Y."/>
        </authorList>
    </citation>
    <scope>NUCLEOTIDE SEQUENCE [LARGE SCALE GENOMIC DNA]</scope>
    <source>
        <strain evidence="1 2">ATCC 31491</strain>
    </source>
</reference>
<dbReference type="RefSeq" id="WP_242373052.1">
    <property type="nucleotide sequence ID" value="NZ_JAKRKC020000003.1"/>
</dbReference>
<accession>A0ABT0GB57</accession>
<dbReference type="InterPro" id="IPR008979">
    <property type="entry name" value="Galactose-bd-like_sf"/>
</dbReference>
<dbReference type="Gene3D" id="2.60.120.260">
    <property type="entry name" value="Galactose-binding domain-like"/>
    <property type="match status" value="1"/>
</dbReference>
<dbReference type="SUPFAM" id="SSF49785">
    <property type="entry name" value="Galactose-binding domain-like"/>
    <property type="match status" value="1"/>
</dbReference>
<sequence>MLVRTPYGKDRPDARGLARTLARRGMQVAGGAFPRFARNHGTGEGVARAVRTQVTRFEVFHDPGRPSFLTLPVFGG</sequence>
<dbReference type="Proteomes" id="UP001317259">
    <property type="component" value="Unassembled WGS sequence"/>
</dbReference>
<name>A0ABT0GB57_9ACTN</name>
<proteinExistence type="predicted"/>